<dbReference type="InParanoid" id="G4YXT6"/>
<dbReference type="GeneID" id="20655574"/>
<dbReference type="EMBL" id="JH159152">
    <property type="protein sequence ID" value="EGZ25079.1"/>
    <property type="molecule type" value="Genomic_DNA"/>
</dbReference>
<sequence>MQPIIHYLFLDLDPLLFTINMHLLAQPTIFPQELARMSADGVLLRAERLTELLDGQRLQQPSLVICRSGSYFNGSLENARSLQTAGWNLKKKGALDHRSLEDLMEKNLEQVGASRQSGGAPKKMVLATGELRPPTQSCVQAYLGSGWHVKLFCLQRCWSQTLDELGRMHPGRFEVVYLDQHLRELLATSPGPPSSFRHQNSSEVRSEENDQVCKQERDAAKRRQSRLATLPNVYSMENRERYVFLNLDNIAGVLFTSHTLYRRIDGAGSPQDVRLDFRALTQHLCGESESAAVKCQVAAYCKSSPYLARALAGLGWTLIAPMTPGSSDNGLHVEMMSKLVDGAYTASEKTLVLAMGDGGLGGTKTNAYRTIIGKFLEQRWHVEIHAWLHALNDGLIDLQAQYPGRVVVKPLDEFISNLVYPKNQE</sequence>
<evidence type="ECO:0000313" key="3">
    <source>
        <dbReference type="Proteomes" id="UP000002640"/>
    </source>
</evidence>
<proteinExistence type="predicted"/>
<dbReference type="AlphaFoldDB" id="G4YXT6"/>
<gene>
    <name evidence="2" type="ORF">PHYSODRAFT_483067</name>
</gene>
<dbReference type="KEGG" id="psoj:PHYSODRAFT_483067"/>
<dbReference type="Proteomes" id="UP000002640">
    <property type="component" value="Unassembled WGS sequence"/>
</dbReference>
<feature type="non-terminal residue" evidence="2">
    <location>
        <position position="425"/>
    </location>
</feature>
<accession>G4YXT6</accession>
<evidence type="ECO:0000313" key="2">
    <source>
        <dbReference type="EMBL" id="EGZ25079.1"/>
    </source>
</evidence>
<dbReference type="RefSeq" id="XP_009520367.1">
    <property type="nucleotide sequence ID" value="XM_009522072.1"/>
</dbReference>
<organism evidence="2 3">
    <name type="scientific">Phytophthora sojae (strain P6497)</name>
    <name type="common">Soybean stem and root rot agent</name>
    <name type="synonym">Phytophthora megasperma f. sp. glycines</name>
    <dbReference type="NCBI Taxonomy" id="1094619"/>
    <lineage>
        <taxon>Eukaryota</taxon>
        <taxon>Sar</taxon>
        <taxon>Stramenopiles</taxon>
        <taxon>Oomycota</taxon>
        <taxon>Peronosporomycetes</taxon>
        <taxon>Peronosporales</taxon>
        <taxon>Peronosporaceae</taxon>
        <taxon>Phytophthora</taxon>
    </lineage>
</organism>
<dbReference type="OMA" id="CKQERDA"/>
<dbReference type="STRING" id="1094619.G4YXT6"/>
<protein>
    <submittedName>
        <fullName evidence="2">Uncharacterized protein</fullName>
    </submittedName>
</protein>
<name>G4YXT6_PHYSP</name>
<keyword evidence="3" id="KW-1185">Reference proteome</keyword>
<evidence type="ECO:0000256" key="1">
    <source>
        <dbReference type="SAM" id="MobiDB-lite"/>
    </source>
</evidence>
<feature type="region of interest" description="Disordered" evidence="1">
    <location>
        <begin position="188"/>
        <end position="212"/>
    </location>
</feature>
<reference evidence="2 3" key="1">
    <citation type="journal article" date="2006" name="Science">
        <title>Phytophthora genome sequences uncover evolutionary origins and mechanisms of pathogenesis.</title>
        <authorList>
            <person name="Tyler B.M."/>
            <person name="Tripathy S."/>
            <person name="Zhang X."/>
            <person name="Dehal P."/>
            <person name="Jiang R.H."/>
            <person name="Aerts A."/>
            <person name="Arredondo F.D."/>
            <person name="Baxter L."/>
            <person name="Bensasson D."/>
            <person name="Beynon J.L."/>
            <person name="Chapman J."/>
            <person name="Damasceno C.M."/>
            <person name="Dorrance A.E."/>
            <person name="Dou D."/>
            <person name="Dickerman A.W."/>
            <person name="Dubchak I.L."/>
            <person name="Garbelotto M."/>
            <person name="Gijzen M."/>
            <person name="Gordon S.G."/>
            <person name="Govers F."/>
            <person name="Grunwald N.J."/>
            <person name="Huang W."/>
            <person name="Ivors K.L."/>
            <person name="Jones R.W."/>
            <person name="Kamoun S."/>
            <person name="Krampis K."/>
            <person name="Lamour K.H."/>
            <person name="Lee M.K."/>
            <person name="McDonald W.H."/>
            <person name="Medina M."/>
            <person name="Meijer H.J."/>
            <person name="Nordberg E.K."/>
            <person name="Maclean D.J."/>
            <person name="Ospina-Giraldo M.D."/>
            <person name="Morris P.F."/>
            <person name="Phuntumart V."/>
            <person name="Putnam N.H."/>
            <person name="Rash S."/>
            <person name="Rose J.K."/>
            <person name="Sakihama Y."/>
            <person name="Salamov A.A."/>
            <person name="Savidor A."/>
            <person name="Scheuring C.F."/>
            <person name="Smith B.M."/>
            <person name="Sobral B.W."/>
            <person name="Terry A."/>
            <person name="Torto-Alalibo T.A."/>
            <person name="Win J."/>
            <person name="Xu Z."/>
            <person name="Zhang H."/>
            <person name="Grigoriev I.V."/>
            <person name="Rokhsar D.S."/>
            <person name="Boore J.L."/>
        </authorList>
    </citation>
    <scope>NUCLEOTIDE SEQUENCE [LARGE SCALE GENOMIC DNA]</scope>
    <source>
        <strain evidence="2 3">P6497</strain>
    </source>
</reference>